<dbReference type="SUPFAM" id="SSF56349">
    <property type="entry name" value="DNA breaking-rejoining enzymes"/>
    <property type="match status" value="1"/>
</dbReference>
<organism evidence="3 4">
    <name type="scientific">Candidatus Enterococcus murrayae</name>
    <dbReference type="NCBI Taxonomy" id="2815321"/>
    <lineage>
        <taxon>Bacteria</taxon>
        <taxon>Bacillati</taxon>
        <taxon>Bacillota</taxon>
        <taxon>Bacilli</taxon>
        <taxon>Lactobacillales</taxon>
        <taxon>Enterococcaceae</taxon>
        <taxon>Enterococcus</taxon>
    </lineage>
</organism>
<keyword evidence="1" id="KW-0233">DNA recombination</keyword>
<reference evidence="3 4" key="1">
    <citation type="submission" date="2021-03" db="EMBL/GenBank/DDBJ databases">
        <title>Enterococcal diversity collection.</title>
        <authorList>
            <person name="Gilmore M.S."/>
            <person name="Schwartzman J."/>
            <person name="Van Tyne D."/>
            <person name="Martin M."/>
            <person name="Earl A.M."/>
            <person name="Manson A.L."/>
            <person name="Straub T."/>
            <person name="Salamzade R."/>
            <person name="Saavedra J."/>
            <person name="Lebreton F."/>
            <person name="Prichula J."/>
            <person name="Schaufler K."/>
            <person name="Gaca A."/>
            <person name="Sgardioli B."/>
            <person name="Wagenaar J."/>
            <person name="Strong T."/>
        </authorList>
    </citation>
    <scope>NUCLEOTIDE SEQUENCE [LARGE SCALE GENOMIC DNA]</scope>
    <source>
        <strain evidence="3 4">MJM16</strain>
    </source>
</reference>
<dbReference type="Proteomes" id="UP000664495">
    <property type="component" value="Unassembled WGS sequence"/>
</dbReference>
<comment type="caution">
    <text evidence="3">The sequence shown here is derived from an EMBL/GenBank/DDBJ whole genome shotgun (WGS) entry which is preliminary data.</text>
</comment>
<proteinExistence type="predicted"/>
<dbReference type="PROSITE" id="PS51898">
    <property type="entry name" value="TYR_RECOMBINASE"/>
    <property type="match status" value="1"/>
</dbReference>
<dbReference type="InterPro" id="IPR002104">
    <property type="entry name" value="Integrase_catalytic"/>
</dbReference>
<gene>
    <name evidence="3" type="ORF">JZO85_15620</name>
</gene>
<dbReference type="InterPro" id="IPR011010">
    <property type="entry name" value="DNA_brk_join_enz"/>
</dbReference>
<keyword evidence="4" id="KW-1185">Reference proteome</keyword>
<accession>A0ABS3HJR2</accession>
<evidence type="ECO:0000313" key="4">
    <source>
        <dbReference type="Proteomes" id="UP000664495"/>
    </source>
</evidence>
<evidence type="ECO:0000256" key="1">
    <source>
        <dbReference type="ARBA" id="ARBA00023172"/>
    </source>
</evidence>
<sequence length="62" mass="7099">EDIHFHQLRHTFATRCLEAQSDILSVSALLGHNSTKLTLDTYADSMTEQRVEVIYRMEAAMC</sequence>
<evidence type="ECO:0000313" key="3">
    <source>
        <dbReference type="EMBL" id="MBO0453691.1"/>
    </source>
</evidence>
<dbReference type="RefSeq" id="WP_207109455.1">
    <property type="nucleotide sequence ID" value="NZ_JAFLVR010000036.1"/>
</dbReference>
<feature type="domain" description="Tyr recombinase" evidence="2">
    <location>
        <begin position="1"/>
        <end position="56"/>
    </location>
</feature>
<feature type="non-terminal residue" evidence="3">
    <location>
        <position position="1"/>
    </location>
</feature>
<dbReference type="EMBL" id="JAFLVR010000036">
    <property type="protein sequence ID" value="MBO0453691.1"/>
    <property type="molecule type" value="Genomic_DNA"/>
</dbReference>
<protein>
    <submittedName>
        <fullName evidence="3">Tyrosine-type recombinase/integrase</fullName>
    </submittedName>
</protein>
<dbReference type="InterPro" id="IPR013762">
    <property type="entry name" value="Integrase-like_cat_sf"/>
</dbReference>
<name>A0ABS3HJR2_9ENTE</name>
<dbReference type="Gene3D" id="1.10.443.10">
    <property type="entry name" value="Intergrase catalytic core"/>
    <property type="match status" value="1"/>
</dbReference>
<evidence type="ECO:0000259" key="2">
    <source>
        <dbReference type="PROSITE" id="PS51898"/>
    </source>
</evidence>
<dbReference type="Pfam" id="PF00589">
    <property type="entry name" value="Phage_integrase"/>
    <property type="match status" value="1"/>
</dbReference>